<organism evidence="2">
    <name type="scientific">bioreactor metagenome</name>
    <dbReference type="NCBI Taxonomy" id="1076179"/>
    <lineage>
        <taxon>unclassified sequences</taxon>
        <taxon>metagenomes</taxon>
        <taxon>ecological metagenomes</taxon>
    </lineage>
</organism>
<evidence type="ECO:0000256" key="1">
    <source>
        <dbReference type="SAM" id="MobiDB-lite"/>
    </source>
</evidence>
<name>A0A645DTG8_9ZZZZ</name>
<reference evidence="2" key="1">
    <citation type="submission" date="2019-08" db="EMBL/GenBank/DDBJ databases">
        <authorList>
            <person name="Kucharzyk K."/>
            <person name="Murdoch R.W."/>
            <person name="Higgins S."/>
            <person name="Loffler F."/>
        </authorList>
    </citation>
    <scope>NUCLEOTIDE SEQUENCE</scope>
</reference>
<comment type="caution">
    <text evidence="2">The sequence shown here is derived from an EMBL/GenBank/DDBJ whole genome shotgun (WGS) entry which is preliminary data.</text>
</comment>
<protein>
    <submittedName>
        <fullName evidence="2">Uncharacterized protein</fullName>
    </submittedName>
</protein>
<feature type="compositionally biased region" description="Basic and acidic residues" evidence="1">
    <location>
        <begin position="1"/>
        <end position="13"/>
    </location>
</feature>
<proteinExistence type="predicted"/>
<dbReference type="AlphaFoldDB" id="A0A645DTG8"/>
<sequence length="84" mass="8992">MQRKCPNEIHEEALSAAETPDDDSEGCPAVLDPFQVGKKRGDFLLSANLDEMQPQLGNEASLEGLQNGVTFAAFDGIAHDFSGV</sequence>
<feature type="region of interest" description="Disordered" evidence="1">
    <location>
        <begin position="1"/>
        <end position="26"/>
    </location>
</feature>
<accession>A0A645DTG8</accession>
<evidence type="ECO:0000313" key="2">
    <source>
        <dbReference type="EMBL" id="MPM91883.1"/>
    </source>
</evidence>
<dbReference type="EMBL" id="VSSQ01038885">
    <property type="protein sequence ID" value="MPM91883.1"/>
    <property type="molecule type" value="Genomic_DNA"/>
</dbReference>
<gene>
    <name evidence="2" type="ORF">SDC9_139017</name>
</gene>